<proteinExistence type="inferred from homology"/>
<keyword evidence="3 11" id="KW-1134">Transmembrane beta strand</keyword>
<dbReference type="AlphaFoldDB" id="A0A829YQP7"/>
<keyword evidence="16" id="KW-1185">Reference proteome</keyword>
<gene>
    <name evidence="15" type="ORF">GCM10011487_69080</name>
</gene>
<evidence type="ECO:0000256" key="3">
    <source>
        <dbReference type="ARBA" id="ARBA00022452"/>
    </source>
</evidence>
<comment type="caution">
    <text evidence="15">The sequence shown here is derived from an EMBL/GenBank/DDBJ whole genome shotgun (WGS) entry which is preliminary data.</text>
</comment>
<evidence type="ECO:0000256" key="11">
    <source>
        <dbReference type="PROSITE-ProRule" id="PRU01360"/>
    </source>
</evidence>
<keyword evidence="15" id="KW-0675">Receptor</keyword>
<dbReference type="Proteomes" id="UP000445000">
    <property type="component" value="Unassembled WGS sequence"/>
</dbReference>
<dbReference type="GO" id="GO:0009279">
    <property type="term" value="C:cell outer membrane"/>
    <property type="evidence" value="ECO:0007669"/>
    <property type="project" value="UniProtKB-SubCell"/>
</dbReference>
<keyword evidence="5 11" id="KW-0812">Transmembrane</keyword>
<keyword evidence="2 11" id="KW-0813">Transport</keyword>
<dbReference type="Pfam" id="PF07715">
    <property type="entry name" value="Plug"/>
    <property type="match status" value="1"/>
</dbReference>
<dbReference type="Pfam" id="PF00593">
    <property type="entry name" value="TonB_dep_Rec_b-barrel"/>
    <property type="match status" value="1"/>
</dbReference>
<keyword evidence="10 11" id="KW-0998">Cell outer membrane</keyword>
<dbReference type="PANTHER" id="PTHR32552">
    <property type="entry name" value="FERRICHROME IRON RECEPTOR-RELATED"/>
    <property type="match status" value="1"/>
</dbReference>
<organism evidence="15 16">
    <name type="scientific">Steroidobacter agaridevorans</name>
    <dbReference type="NCBI Taxonomy" id="2695856"/>
    <lineage>
        <taxon>Bacteria</taxon>
        <taxon>Pseudomonadati</taxon>
        <taxon>Pseudomonadota</taxon>
        <taxon>Gammaproteobacteria</taxon>
        <taxon>Steroidobacterales</taxon>
        <taxon>Steroidobacteraceae</taxon>
        <taxon>Steroidobacter</taxon>
    </lineage>
</organism>
<evidence type="ECO:0000256" key="12">
    <source>
        <dbReference type="RuleBase" id="RU003357"/>
    </source>
</evidence>
<dbReference type="EMBL" id="BLJN01000012">
    <property type="protein sequence ID" value="GFE84908.1"/>
    <property type="molecule type" value="Genomic_DNA"/>
</dbReference>
<evidence type="ECO:0000256" key="1">
    <source>
        <dbReference type="ARBA" id="ARBA00004571"/>
    </source>
</evidence>
<evidence type="ECO:0000313" key="16">
    <source>
        <dbReference type="Proteomes" id="UP000445000"/>
    </source>
</evidence>
<reference evidence="16" key="1">
    <citation type="submission" date="2020-01" db="EMBL/GenBank/DDBJ databases">
        <title>'Steroidobacter agaridevorans' sp. nov., agar-degrading bacteria isolated from rhizosphere soils.</title>
        <authorList>
            <person name="Ikenaga M."/>
            <person name="Kataoka M."/>
            <person name="Murouchi A."/>
            <person name="Katsuragi S."/>
            <person name="Sakai M."/>
        </authorList>
    </citation>
    <scope>NUCLEOTIDE SEQUENCE [LARGE SCALE GENOMIC DNA]</scope>
    <source>
        <strain evidence="16">YU21-B</strain>
    </source>
</reference>
<dbReference type="SUPFAM" id="SSF56935">
    <property type="entry name" value="Porins"/>
    <property type="match status" value="1"/>
</dbReference>
<dbReference type="Gene3D" id="2.40.170.20">
    <property type="entry name" value="TonB-dependent receptor, beta-barrel domain"/>
    <property type="match status" value="1"/>
</dbReference>
<dbReference type="InterPro" id="IPR000531">
    <property type="entry name" value="Beta-barrel_TonB"/>
</dbReference>
<evidence type="ECO:0000256" key="4">
    <source>
        <dbReference type="ARBA" id="ARBA00022496"/>
    </source>
</evidence>
<sequence length="731" mass="79668">MMAVALTLTLPLTARAAELEEVIVTAQKREQSLQDVSLAVTALSAEDLLRSNISNIEDLQHRVPGVTFGNDFAFAKLFIRGVGLNSSFAGIDPSVALHVDGAVVAQASAQFASLFDLERVEALRGPQGTLYGRNATGGSINLVTAKPTQNFSGYTNVSVGGSDLSYGLDSALSGPLTEKLLGRVAVHYQHHDGYGKHTGSGKDIDDLNVIATRGHLQFKFSDNVDLLLSGEYAKEDDHTKSVHFIAPMFPNPPLPSLRATGLPNVSPNSRNAGGDFRPTFESETWAATATLTVGVTDAISFKSLTNYREFDDQLTQDFDVSDTVNGNFPPAPTSTTQLQAIGDEQFSQELQFIYEGDRLHGIAAAYYLTESIDSLVLLGRDPVRQPTRSRVIVPATLDVDAWALFTNFTYDLTKMFSVKAGARYSAEKRAMENHFAVASPVDPAAVFDPVKRASRDYSDFSPEVGVELRPMDAVMLYATYSEGFKSGTANLGERVPNLVNPETIENVEAGLKSWLLKDSLMLNIAAFKYKVEDAQYDRTYAITAPPFYAARLENAATTDGKGVELETSWIATDRFKMSFAGTYYHIRFDKFLSQNPINPALFGPGGSTLPPEDLTGNRPRNTPDWTAELSATYEWPLTSGASLALTGGVSSRDKQYYTEFNDEITGQDGFTLYDANLLYTGDGGKFTLNFWGKNLSDEMIVSGIYVTSTARTITGTYLPPRTYGVTAGYKF</sequence>
<keyword evidence="8 12" id="KW-0798">TonB box</keyword>
<evidence type="ECO:0000256" key="6">
    <source>
        <dbReference type="ARBA" id="ARBA00023004"/>
    </source>
</evidence>
<feature type="domain" description="TonB-dependent receptor-like beta-barrel" evidence="13">
    <location>
        <begin position="263"/>
        <end position="695"/>
    </location>
</feature>
<dbReference type="GO" id="GO:0006826">
    <property type="term" value="P:iron ion transport"/>
    <property type="evidence" value="ECO:0007669"/>
    <property type="project" value="UniProtKB-KW"/>
</dbReference>
<accession>A0A829YQP7</accession>
<name>A0A829YQP7_9GAMM</name>
<keyword evidence="9 11" id="KW-0472">Membrane</keyword>
<evidence type="ECO:0000313" key="15">
    <source>
        <dbReference type="EMBL" id="GFE84908.1"/>
    </source>
</evidence>
<keyword evidence="7" id="KW-0406">Ion transport</keyword>
<dbReference type="PROSITE" id="PS52016">
    <property type="entry name" value="TONB_DEPENDENT_REC_3"/>
    <property type="match status" value="1"/>
</dbReference>
<comment type="similarity">
    <text evidence="11 12">Belongs to the TonB-dependent receptor family.</text>
</comment>
<dbReference type="InterPro" id="IPR012910">
    <property type="entry name" value="Plug_dom"/>
</dbReference>
<evidence type="ECO:0000256" key="10">
    <source>
        <dbReference type="ARBA" id="ARBA00023237"/>
    </source>
</evidence>
<evidence type="ECO:0000256" key="5">
    <source>
        <dbReference type="ARBA" id="ARBA00022692"/>
    </source>
</evidence>
<evidence type="ECO:0000259" key="13">
    <source>
        <dbReference type="Pfam" id="PF00593"/>
    </source>
</evidence>
<comment type="subcellular location">
    <subcellularLocation>
        <location evidence="1 11">Cell outer membrane</location>
        <topology evidence="1 11">Multi-pass membrane protein</topology>
    </subcellularLocation>
</comment>
<evidence type="ECO:0000256" key="7">
    <source>
        <dbReference type="ARBA" id="ARBA00023065"/>
    </source>
</evidence>
<keyword evidence="6" id="KW-0408">Iron</keyword>
<dbReference type="InterPro" id="IPR036942">
    <property type="entry name" value="Beta-barrel_TonB_sf"/>
</dbReference>
<dbReference type="PANTHER" id="PTHR32552:SF81">
    <property type="entry name" value="TONB-DEPENDENT OUTER MEMBRANE RECEPTOR"/>
    <property type="match status" value="1"/>
</dbReference>
<dbReference type="InterPro" id="IPR039426">
    <property type="entry name" value="TonB-dep_rcpt-like"/>
</dbReference>
<evidence type="ECO:0000256" key="8">
    <source>
        <dbReference type="ARBA" id="ARBA00023077"/>
    </source>
</evidence>
<keyword evidence="4" id="KW-0410">Iron transport</keyword>
<dbReference type="RefSeq" id="WP_161830667.1">
    <property type="nucleotide sequence ID" value="NZ_BLJO01000013.1"/>
</dbReference>
<feature type="domain" description="TonB-dependent receptor plug" evidence="14">
    <location>
        <begin position="33"/>
        <end position="138"/>
    </location>
</feature>
<evidence type="ECO:0000256" key="2">
    <source>
        <dbReference type="ARBA" id="ARBA00022448"/>
    </source>
</evidence>
<evidence type="ECO:0000256" key="9">
    <source>
        <dbReference type="ARBA" id="ARBA00023136"/>
    </source>
</evidence>
<dbReference type="CDD" id="cd01347">
    <property type="entry name" value="ligand_gated_channel"/>
    <property type="match status" value="1"/>
</dbReference>
<evidence type="ECO:0000259" key="14">
    <source>
        <dbReference type="Pfam" id="PF07715"/>
    </source>
</evidence>
<protein>
    <submittedName>
        <fullName evidence="15">TonB-dependent receptor</fullName>
    </submittedName>
</protein>